<dbReference type="SMART" id="SM00530">
    <property type="entry name" value="HTH_XRE"/>
    <property type="match status" value="1"/>
</dbReference>
<dbReference type="CDD" id="cd06529">
    <property type="entry name" value="S24_LexA-like"/>
    <property type="match status" value="1"/>
</dbReference>
<dbReference type="PROSITE" id="PS50943">
    <property type="entry name" value="HTH_CROC1"/>
    <property type="match status" value="1"/>
</dbReference>
<dbReference type="GO" id="GO:0003677">
    <property type="term" value="F:DNA binding"/>
    <property type="evidence" value="ECO:0007669"/>
    <property type="project" value="UniProtKB-KW"/>
</dbReference>
<feature type="domain" description="HTH cro/C1-type" evidence="4">
    <location>
        <begin position="15"/>
        <end position="77"/>
    </location>
</feature>
<protein>
    <recommendedName>
        <fullName evidence="4">HTH cro/C1-type domain-containing protein</fullName>
    </recommendedName>
</protein>
<evidence type="ECO:0000259" key="4">
    <source>
        <dbReference type="PROSITE" id="PS50943"/>
    </source>
</evidence>
<dbReference type="SUPFAM" id="SSF51306">
    <property type="entry name" value="LexA/Signal peptidase"/>
    <property type="match status" value="1"/>
</dbReference>
<dbReference type="InterPro" id="IPR010982">
    <property type="entry name" value="Lambda_DNA-bd_dom_sf"/>
</dbReference>
<keyword evidence="1" id="KW-0805">Transcription regulation</keyword>
<dbReference type="AlphaFoldDB" id="A0A1L7RH16"/>
<dbReference type="Gene3D" id="2.10.109.10">
    <property type="entry name" value="Umud Fragment, subunit A"/>
    <property type="match status" value="1"/>
</dbReference>
<keyword evidence="3" id="KW-0804">Transcription</keyword>
<dbReference type="InterPro" id="IPR001387">
    <property type="entry name" value="Cro/C1-type_HTH"/>
</dbReference>
<dbReference type="Gene3D" id="1.10.260.40">
    <property type="entry name" value="lambda repressor-like DNA-binding domains"/>
    <property type="match status" value="1"/>
</dbReference>
<dbReference type="SUPFAM" id="SSF47413">
    <property type="entry name" value="lambda repressor-like DNA-binding domains"/>
    <property type="match status" value="1"/>
</dbReference>
<evidence type="ECO:0000256" key="1">
    <source>
        <dbReference type="ARBA" id="ARBA00023015"/>
    </source>
</evidence>
<reference evidence="5" key="1">
    <citation type="submission" date="2015-01" db="EMBL/GenBank/DDBJ databases">
        <title>Novel erm(44)-related macrolide-lincosamide-streptogramin B resistance gene in Staphylococcus saprophyticus.</title>
        <authorList>
            <person name="Wendlandt S."/>
            <person name="Hess S."/>
            <person name="Li J."/>
            <person name="Kadlec K."/>
            <person name="Wang Y."/>
            <person name="Fessler A.T."/>
            <person name="Schwarz S."/>
            <person name="Gallert C."/>
        </authorList>
    </citation>
    <scope>NUCLEOTIDE SEQUENCE</scope>
    <source>
        <strain evidence="5">L-06</strain>
    </source>
</reference>
<dbReference type="Pfam" id="PF12844">
    <property type="entry name" value="HTH_19"/>
    <property type="match status" value="1"/>
</dbReference>
<dbReference type="InterPro" id="IPR015927">
    <property type="entry name" value="Peptidase_S24_S26A/B/C"/>
</dbReference>
<proteinExistence type="predicted"/>
<dbReference type="InterPro" id="IPR036286">
    <property type="entry name" value="LexA/Signal_pep-like_sf"/>
</dbReference>
<dbReference type="InterPro" id="IPR039418">
    <property type="entry name" value="LexA-like"/>
</dbReference>
<accession>A0A1L7RH16</accession>
<dbReference type="Pfam" id="PF00717">
    <property type="entry name" value="Peptidase_S24"/>
    <property type="match status" value="1"/>
</dbReference>
<dbReference type="PANTHER" id="PTHR40661:SF1">
    <property type="entry name" value="HTH CRO_C1-TYPE DOMAIN-CONTAINING PROTEIN"/>
    <property type="match status" value="1"/>
</dbReference>
<name>A0A1L7RH16_STAXY</name>
<dbReference type="EMBL" id="LN795825">
    <property type="protein sequence ID" value="CEO43775.1"/>
    <property type="molecule type" value="Genomic_DNA"/>
</dbReference>
<evidence type="ECO:0000256" key="2">
    <source>
        <dbReference type="ARBA" id="ARBA00023125"/>
    </source>
</evidence>
<organism evidence="5">
    <name type="scientific">Staphylococcus xylosus</name>
    <dbReference type="NCBI Taxonomy" id="1288"/>
    <lineage>
        <taxon>Bacteria</taxon>
        <taxon>Bacillati</taxon>
        <taxon>Bacillota</taxon>
        <taxon>Bacilli</taxon>
        <taxon>Bacillales</taxon>
        <taxon>Staphylococcaceae</taxon>
        <taxon>Staphylococcus</taxon>
    </lineage>
</organism>
<keyword evidence="2" id="KW-0238">DNA-binding</keyword>
<dbReference type="CDD" id="cd00093">
    <property type="entry name" value="HTH_XRE"/>
    <property type="match status" value="1"/>
</dbReference>
<dbReference type="PANTHER" id="PTHR40661">
    <property type="match status" value="1"/>
</dbReference>
<sequence>MLIKEVFKMGVGKGLKRLRKQNNLTMEELVNDLNNKYPDVVKLTKGKISKWENEKEEPRLSSAKVIADYFNVAINELYDEKSLPNILTQINEVSSKLEEKRQKRVLAYAEHHYSVQQQGENIIYLQSYKDSKTEEINVNGYVSAGTGETLVDDIEFTVNYPAGVVPPHDFALQVNGDSMEPLFEHKEIIFVEENTSINSGQLGVFVVDGEAYVKKVFIYQDHIRLVSLNPKYGDMNFYGDSDVKFAGRVIL</sequence>
<evidence type="ECO:0000256" key="3">
    <source>
        <dbReference type="ARBA" id="ARBA00023163"/>
    </source>
</evidence>
<evidence type="ECO:0000313" key="5">
    <source>
        <dbReference type="EMBL" id="CEO43775.1"/>
    </source>
</evidence>
<gene>
    <name evidence="5" type="primary">ORF_h6</name>
</gene>